<gene>
    <name evidence="1" type="ORF">NCTC12858_00060</name>
</gene>
<reference evidence="1 2" key="1">
    <citation type="submission" date="2018-06" db="EMBL/GenBank/DDBJ databases">
        <authorList>
            <consortium name="Pathogen Informatics"/>
            <person name="Doyle S."/>
        </authorList>
    </citation>
    <scope>NUCLEOTIDE SEQUENCE [LARGE SCALE GENOMIC DNA]</scope>
    <source>
        <strain evidence="1 2">NCTC12858</strain>
    </source>
</reference>
<sequence length="51" mass="5794">MSREAFGLVSRLGEDFTFSSRVMFGMHTPTHRRSEILTSNETGVNTPYLET</sequence>
<dbReference type="EMBL" id="LS483447">
    <property type="protein sequence ID" value="SQH72254.1"/>
    <property type="molecule type" value="Genomic_DNA"/>
</dbReference>
<dbReference type="KEGG" id="pcre:NCTC12858_00060"/>
<accession>A0A2X4PEN0</accession>
<evidence type="ECO:0000313" key="2">
    <source>
        <dbReference type="Proteomes" id="UP000249300"/>
    </source>
</evidence>
<protein>
    <submittedName>
        <fullName evidence="1">Uncharacterized protein</fullName>
    </submittedName>
</protein>
<evidence type="ECO:0000313" key="1">
    <source>
        <dbReference type="EMBL" id="SQH72254.1"/>
    </source>
</evidence>
<organism evidence="1 2">
    <name type="scientific">Porphyromonas crevioricanis</name>
    <dbReference type="NCBI Taxonomy" id="393921"/>
    <lineage>
        <taxon>Bacteria</taxon>
        <taxon>Pseudomonadati</taxon>
        <taxon>Bacteroidota</taxon>
        <taxon>Bacteroidia</taxon>
        <taxon>Bacteroidales</taxon>
        <taxon>Porphyromonadaceae</taxon>
        <taxon>Porphyromonas</taxon>
    </lineage>
</organism>
<name>A0A2X4PEN0_9PORP</name>
<keyword evidence="2" id="KW-1185">Reference proteome</keyword>
<dbReference type="Proteomes" id="UP000249300">
    <property type="component" value="Chromosome 1"/>
</dbReference>
<proteinExistence type="predicted"/>
<dbReference type="AlphaFoldDB" id="A0A2X4PEN0"/>